<dbReference type="Pfam" id="PF09297">
    <property type="entry name" value="Zn_ribbon_NUD"/>
    <property type="match status" value="1"/>
</dbReference>
<dbReference type="NCBIfam" id="NF001299">
    <property type="entry name" value="PRK00241.1"/>
    <property type="match status" value="1"/>
</dbReference>
<dbReference type="AlphaFoldDB" id="Q5H5I9"/>
<dbReference type="STRING" id="291331.XOO0527"/>
<dbReference type="GO" id="GO:0005829">
    <property type="term" value="C:cytosol"/>
    <property type="evidence" value="ECO:0007669"/>
    <property type="project" value="TreeGrafter"/>
</dbReference>
<sequence>MTPPKGLQVWAYPKPAPAWFFTATGAVHCHDHWLTCVCRHGRTCARSRDGAARPCVNHVPSRWPARAAPASEYATQARSVECVRWLQALPIIGRLAPMSGSLFSPSDVAFTHAPLDRGDVLRDDPDALARLWPHGRVLLIDAKGAALADANGQPLLLDGAKLGDGLEVAIFLGLRDAVGWFCLPADIVPVQAPQRIDLRQAAADWPAEIATAFAYARAMLHWQSRTRFCGVCGGAIAFRRAGFIAHCTHCQTEHYPRVDPAIIVAVSDGARLLLGRQASWAPGRYSVIAGFVEPGESLEQTVAREVFEETRVHVQDCRYLGAQPWPFPGALMLGFTARAPATEVPQVTSELEDARWVSHAEVSAALAGEADIGLPPRISIARALIEHWHRTHG</sequence>
<dbReference type="Gene3D" id="3.90.79.10">
    <property type="entry name" value="Nucleoside Triphosphate Pyrophosphohydrolase"/>
    <property type="match status" value="1"/>
</dbReference>
<dbReference type="GO" id="GO:0006742">
    <property type="term" value="P:NADP+ catabolic process"/>
    <property type="evidence" value="ECO:0007669"/>
    <property type="project" value="TreeGrafter"/>
</dbReference>
<proteinExistence type="inferred from homology"/>
<dbReference type="PANTHER" id="PTHR42904">
    <property type="entry name" value="NUDIX HYDROLASE, NUDC SUBFAMILY"/>
    <property type="match status" value="1"/>
</dbReference>
<keyword evidence="8" id="KW-0520">NAD</keyword>
<dbReference type="PANTHER" id="PTHR42904:SF6">
    <property type="entry name" value="NAD-CAPPED RNA HYDROLASE NUDT12"/>
    <property type="match status" value="1"/>
</dbReference>
<dbReference type="HOGENOM" id="CLU_037162_0_4_6"/>
<dbReference type="CDD" id="cd03429">
    <property type="entry name" value="NUDIX_NADH_pyrophosphatase_Nudt13"/>
    <property type="match status" value="1"/>
</dbReference>
<evidence type="ECO:0000256" key="3">
    <source>
        <dbReference type="ARBA" id="ARBA00009595"/>
    </source>
</evidence>
<dbReference type="InterPro" id="IPR000086">
    <property type="entry name" value="NUDIX_hydrolase_dom"/>
</dbReference>
<dbReference type="Gene3D" id="3.90.79.20">
    <property type="match status" value="1"/>
</dbReference>
<reference evidence="11 12" key="1">
    <citation type="journal article" date="2005" name="Nucleic Acids Res.">
        <title>The genome sequence of Xanthomonas oryzae pathovar oryzae KACC10331, the bacterial blight pathogen of rice.</title>
        <authorList>
            <person name="Lee B.M."/>
            <person name="Park Y.J."/>
            <person name="Park D.S."/>
            <person name="Kang H.W."/>
            <person name="Kim J.G."/>
            <person name="Song E.S."/>
            <person name="Park I.C."/>
            <person name="Yoon U.H."/>
            <person name="Hahn J.H."/>
            <person name="Koo B.S."/>
            <person name="Lee G.B."/>
            <person name="Kim H."/>
            <person name="Park H.S."/>
            <person name="Yoon K.O."/>
            <person name="Kim J.H."/>
            <person name="Jung C.H."/>
            <person name="Koh N.H."/>
            <person name="Seo J.S."/>
            <person name="Go S.J."/>
        </authorList>
    </citation>
    <scope>NUCLEOTIDE SEQUENCE [LARGE SCALE GENOMIC DNA]</scope>
    <source>
        <strain evidence="12">KACC10331 / KXO85</strain>
    </source>
</reference>
<evidence type="ECO:0000259" key="10">
    <source>
        <dbReference type="PROSITE" id="PS51462"/>
    </source>
</evidence>
<dbReference type="GO" id="GO:0035529">
    <property type="term" value="F:NADH pyrophosphatase activity"/>
    <property type="evidence" value="ECO:0007669"/>
    <property type="project" value="TreeGrafter"/>
</dbReference>
<evidence type="ECO:0000313" key="11">
    <source>
        <dbReference type="EMBL" id="AAW73781.1"/>
    </source>
</evidence>
<keyword evidence="7" id="KW-0460">Magnesium</keyword>
<dbReference type="SUPFAM" id="SSF55811">
    <property type="entry name" value="Nudix"/>
    <property type="match status" value="1"/>
</dbReference>
<accession>Q5H5I9</accession>
<evidence type="ECO:0000256" key="1">
    <source>
        <dbReference type="ARBA" id="ARBA00001946"/>
    </source>
</evidence>
<dbReference type="EC" id="3.6.1.22" evidence="4"/>
<evidence type="ECO:0000256" key="6">
    <source>
        <dbReference type="ARBA" id="ARBA00022801"/>
    </source>
</evidence>
<keyword evidence="12" id="KW-1185">Reference proteome</keyword>
<keyword evidence="5" id="KW-0479">Metal-binding</keyword>
<dbReference type="InterPro" id="IPR015797">
    <property type="entry name" value="NUDIX_hydrolase-like_dom_sf"/>
</dbReference>
<dbReference type="GO" id="GO:0046872">
    <property type="term" value="F:metal ion binding"/>
    <property type="evidence" value="ECO:0007669"/>
    <property type="project" value="UniProtKB-KW"/>
</dbReference>
<protein>
    <recommendedName>
        <fullName evidence="4">NAD(+) diphosphatase</fullName>
        <ecNumber evidence="4">3.6.1.22</ecNumber>
    </recommendedName>
</protein>
<comment type="similarity">
    <text evidence="3">Belongs to the Nudix hydrolase family. NudC subfamily.</text>
</comment>
<dbReference type="EMBL" id="AE013598">
    <property type="protein sequence ID" value="AAW73781.1"/>
    <property type="molecule type" value="Genomic_DNA"/>
</dbReference>
<comment type="cofactor">
    <cofactor evidence="1">
        <name>Mg(2+)</name>
        <dbReference type="ChEBI" id="CHEBI:18420"/>
    </cofactor>
</comment>
<keyword evidence="6" id="KW-0378">Hydrolase</keyword>
<dbReference type="PROSITE" id="PS51462">
    <property type="entry name" value="NUDIX"/>
    <property type="match status" value="1"/>
</dbReference>
<evidence type="ECO:0000256" key="8">
    <source>
        <dbReference type="ARBA" id="ARBA00023027"/>
    </source>
</evidence>
<dbReference type="Proteomes" id="UP000006735">
    <property type="component" value="Chromosome"/>
</dbReference>
<dbReference type="GO" id="GO:0019677">
    <property type="term" value="P:NAD+ catabolic process"/>
    <property type="evidence" value="ECO:0007669"/>
    <property type="project" value="TreeGrafter"/>
</dbReference>
<dbReference type="InterPro" id="IPR050241">
    <property type="entry name" value="NAD-cap_RNA_hydrolase_NudC"/>
</dbReference>
<dbReference type="InterPro" id="IPR015375">
    <property type="entry name" value="NADH_PPase-like_N"/>
</dbReference>
<feature type="domain" description="Nudix hydrolase" evidence="10">
    <location>
        <begin position="256"/>
        <end position="380"/>
    </location>
</feature>
<dbReference type="Pfam" id="PF09296">
    <property type="entry name" value="NUDIX-like"/>
    <property type="match status" value="1"/>
</dbReference>
<dbReference type="PROSITE" id="PS00893">
    <property type="entry name" value="NUDIX_BOX"/>
    <property type="match status" value="1"/>
</dbReference>
<dbReference type="InterPro" id="IPR015376">
    <property type="entry name" value="Znr_NADH_PPase"/>
</dbReference>
<dbReference type="InterPro" id="IPR020084">
    <property type="entry name" value="NUDIX_hydrolase_CS"/>
</dbReference>
<evidence type="ECO:0000256" key="4">
    <source>
        <dbReference type="ARBA" id="ARBA00012381"/>
    </source>
</evidence>
<comment type="cofactor">
    <cofactor evidence="2">
        <name>Zn(2+)</name>
        <dbReference type="ChEBI" id="CHEBI:29105"/>
    </cofactor>
</comment>
<evidence type="ECO:0000256" key="2">
    <source>
        <dbReference type="ARBA" id="ARBA00001947"/>
    </source>
</evidence>
<dbReference type="InterPro" id="IPR049734">
    <property type="entry name" value="NudC-like_C"/>
</dbReference>
<gene>
    <name evidence="11" type="primary">nudC</name>
    <name evidence="11" type="ordered locus">XOO0527</name>
</gene>
<comment type="catalytic activity">
    <reaction evidence="9">
        <text>a 5'-end NAD(+)-phospho-ribonucleoside in mRNA + H2O = a 5'-end phospho-adenosine-phospho-ribonucleoside in mRNA + beta-nicotinamide D-ribonucleotide + 2 H(+)</text>
        <dbReference type="Rhea" id="RHEA:60876"/>
        <dbReference type="Rhea" id="RHEA-COMP:15698"/>
        <dbReference type="Rhea" id="RHEA-COMP:15719"/>
        <dbReference type="ChEBI" id="CHEBI:14649"/>
        <dbReference type="ChEBI" id="CHEBI:15377"/>
        <dbReference type="ChEBI" id="CHEBI:15378"/>
        <dbReference type="ChEBI" id="CHEBI:144029"/>
        <dbReference type="ChEBI" id="CHEBI:144051"/>
    </reaction>
    <physiologicalReaction direction="left-to-right" evidence="9">
        <dbReference type="Rhea" id="RHEA:60877"/>
    </physiologicalReaction>
</comment>
<dbReference type="KEGG" id="xoo:XOO0527"/>
<dbReference type="Pfam" id="PF00293">
    <property type="entry name" value="NUDIX"/>
    <property type="match status" value="1"/>
</dbReference>
<evidence type="ECO:0000256" key="9">
    <source>
        <dbReference type="ARBA" id="ARBA00023679"/>
    </source>
</evidence>
<organism evidence="11 12">
    <name type="scientific">Xanthomonas oryzae pv. oryzae (strain KACC10331 / KXO85)</name>
    <dbReference type="NCBI Taxonomy" id="291331"/>
    <lineage>
        <taxon>Bacteria</taxon>
        <taxon>Pseudomonadati</taxon>
        <taxon>Pseudomonadota</taxon>
        <taxon>Gammaproteobacteria</taxon>
        <taxon>Lysobacterales</taxon>
        <taxon>Lysobacteraceae</taxon>
        <taxon>Xanthomonas</taxon>
    </lineage>
</organism>
<evidence type="ECO:0000313" key="12">
    <source>
        <dbReference type="Proteomes" id="UP000006735"/>
    </source>
</evidence>
<name>Q5H5I9_XANOR</name>
<evidence type="ECO:0000256" key="5">
    <source>
        <dbReference type="ARBA" id="ARBA00022723"/>
    </source>
</evidence>
<evidence type="ECO:0000256" key="7">
    <source>
        <dbReference type="ARBA" id="ARBA00022842"/>
    </source>
</evidence>